<feature type="compositionally biased region" description="Basic and acidic residues" evidence="1">
    <location>
        <begin position="58"/>
        <end position="69"/>
    </location>
</feature>
<comment type="caution">
    <text evidence="2">The sequence shown here is derived from an EMBL/GenBank/DDBJ whole genome shotgun (WGS) entry which is preliminary data.</text>
</comment>
<accession>A0A9N7TPU7</accession>
<evidence type="ECO:0000256" key="1">
    <source>
        <dbReference type="SAM" id="MobiDB-lite"/>
    </source>
</evidence>
<feature type="region of interest" description="Disordered" evidence="1">
    <location>
        <begin position="48"/>
        <end position="69"/>
    </location>
</feature>
<organism evidence="2 3">
    <name type="scientific">Pleuronectes platessa</name>
    <name type="common">European plaice</name>
    <dbReference type="NCBI Taxonomy" id="8262"/>
    <lineage>
        <taxon>Eukaryota</taxon>
        <taxon>Metazoa</taxon>
        <taxon>Chordata</taxon>
        <taxon>Craniata</taxon>
        <taxon>Vertebrata</taxon>
        <taxon>Euteleostomi</taxon>
        <taxon>Actinopterygii</taxon>
        <taxon>Neopterygii</taxon>
        <taxon>Teleostei</taxon>
        <taxon>Neoteleostei</taxon>
        <taxon>Acanthomorphata</taxon>
        <taxon>Carangaria</taxon>
        <taxon>Pleuronectiformes</taxon>
        <taxon>Pleuronectoidei</taxon>
        <taxon>Pleuronectidae</taxon>
        <taxon>Pleuronectes</taxon>
    </lineage>
</organism>
<keyword evidence="3" id="KW-1185">Reference proteome</keyword>
<protein>
    <submittedName>
        <fullName evidence="2">Uncharacterized protein</fullName>
    </submittedName>
</protein>
<sequence>MISSGRHADRKQLLCRNVMSSAGEEGKVHSGGVACLCGAPGAHRRIGGWLMGRGGTRGRHEEEERSHSEKYRLLRTKTHSEEHIGHIITMNQKAYMYVPLCPKPNDKDDK</sequence>
<dbReference type="EMBL" id="CADEAL010000230">
    <property type="protein sequence ID" value="CAB1416875.1"/>
    <property type="molecule type" value="Genomic_DNA"/>
</dbReference>
<dbReference type="Proteomes" id="UP001153269">
    <property type="component" value="Unassembled WGS sequence"/>
</dbReference>
<proteinExistence type="predicted"/>
<gene>
    <name evidence="2" type="ORF">PLEPLA_LOCUS4668</name>
</gene>
<reference evidence="2" key="1">
    <citation type="submission" date="2020-03" db="EMBL/GenBank/DDBJ databases">
        <authorList>
            <person name="Weist P."/>
        </authorList>
    </citation>
    <scope>NUCLEOTIDE SEQUENCE</scope>
</reference>
<dbReference type="AlphaFoldDB" id="A0A9N7TPU7"/>
<evidence type="ECO:0000313" key="3">
    <source>
        <dbReference type="Proteomes" id="UP001153269"/>
    </source>
</evidence>
<name>A0A9N7TPU7_PLEPL</name>
<evidence type="ECO:0000313" key="2">
    <source>
        <dbReference type="EMBL" id="CAB1416875.1"/>
    </source>
</evidence>